<evidence type="ECO:0000313" key="3">
    <source>
        <dbReference type="EMBL" id="KAF1690797.1"/>
    </source>
</evidence>
<reference evidence="3" key="1">
    <citation type="submission" date="2017-10" db="EMBL/GenBank/DDBJ databases">
        <title>Whole genome sequencing of members of genus Pseudoxanthomonas.</title>
        <authorList>
            <person name="Kumar S."/>
            <person name="Bansal K."/>
            <person name="Kaur A."/>
            <person name="Patil P."/>
            <person name="Sharma S."/>
            <person name="Patil P.B."/>
        </authorList>
    </citation>
    <scope>NUCLEOTIDE SEQUENCE</scope>
    <source>
        <strain evidence="3">DSM 22914</strain>
    </source>
</reference>
<evidence type="ECO:0000259" key="2">
    <source>
        <dbReference type="Pfam" id="PF00850"/>
    </source>
</evidence>
<gene>
    <name evidence="3" type="ORF">CR938_00770</name>
</gene>
<accession>A0A921TF52</accession>
<evidence type="ECO:0000256" key="1">
    <source>
        <dbReference type="ARBA" id="ARBA00005947"/>
    </source>
</evidence>
<dbReference type="InterPro" id="IPR023801">
    <property type="entry name" value="His_deacetylse_dom"/>
</dbReference>
<protein>
    <submittedName>
        <fullName evidence="3">Acetoin utilization protein</fullName>
    </submittedName>
</protein>
<dbReference type="CDD" id="cd11599">
    <property type="entry name" value="HDAC_classII_2"/>
    <property type="match status" value="1"/>
</dbReference>
<evidence type="ECO:0000313" key="4">
    <source>
        <dbReference type="Proteomes" id="UP000717981"/>
    </source>
</evidence>
<sequence>MLVFTHPACLAHDPGPDHPERPERLQAVLQALHHSGLELAWREAPPARRGDLRRVHEAALIDQVLAAVEAGTVVSLDDDTRLSPGSAQAALHAAGAGVAAVDALMAGEDAVAFCAVRPPGHHASADTAMGFCLLNNIAVAAAHARDQHGLERIAIVDFDVHHGNGTQAIFRDEPKVAYLSSHQSDLYPLTGRGHERGAGNLYNVLLPPGAGSFQFRNAWADELLPALDAFAPQLLLVSAGFDAHMADPLADLMLDADDFAWLTAELRTIARRHAGGRVGSMLEGGYQPEALAESVVAHLRALG</sequence>
<dbReference type="GO" id="GO:0004407">
    <property type="term" value="F:histone deacetylase activity"/>
    <property type="evidence" value="ECO:0007669"/>
    <property type="project" value="TreeGrafter"/>
</dbReference>
<organism evidence="3 4">
    <name type="scientific">Pseudoxanthomonas taiwanensis</name>
    <dbReference type="NCBI Taxonomy" id="176598"/>
    <lineage>
        <taxon>Bacteria</taxon>
        <taxon>Pseudomonadati</taxon>
        <taxon>Pseudomonadota</taxon>
        <taxon>Gammaproteobacteria</taxon>
        <taxon>Lysobacterales</taxon>
        <taxon>Lysobacteraceae</taxon>
        <taxon>Pseudoxanthomonas</taxon>
    </lineage>
</organism>
<dbReference type="PRINTS" id="PR01270">
    <property type="entry name" value="HDASUPER"/>
</dbReference>
<comment type="similarity">
    <text evidence="1">Belongs to the histone deacetylase family.</text>
</comment>
<dbReference type="EMBL" id="PDWK01000002">
    <property type="protein sequence ID" value="KAF1690797.1"/>
    <property type="molecule type" value="Genomic_DNA"/>
</dbReference>
<dbReference type="InterPro" id="IPR000286">
    <property type="entry name" value="HDACs"/>
</dbReference>
<keyword evidence="4" id="KW-1185">Reference proteome</keyword>
<dbReference type="Pfam" id="PF00850">
    <property type="entry name" value="Hist_deacetyl"/>
    <property type="match status" value="1"/>
</dbReference>
<name>A0A921TF52_9GAMM</name>
<feature type="domain" description="Histone deacetylase" evidence="2">
    <location>
        <begin position="18"/>
        <end position="302"/>
    </location>
</feature>
<dbReference type="OrthoDB" id="9808367at2"/>
<dbReference type="PANTHER" id="PTHR10625">
    <property type="entry name" value="HISTONE DEACETYLASE HDAC1-RELATED"/>
    <property type="match status" value="1"/>
</dbReference>
<dbReference type="AlphaFoldDB" id="A0A921TF52"/>
<dbReference type="PANTHER" id="PTHR10625:SF10">
    <property type="entry name" value="HISTONE DEACETYLASE HDAC1"/>
    <property type="match status" value="1"/>
</dbReference>
<proteinExistence type="inferred from homology"/>
<dbReference type="Gene3D" id="3.40.800.20">
    <property type="entry name" value="Histone deacetylase domain"/>
    <property type="match status" value="1"/>
</dbReference>
<dbReference type="RefSeq" id="WP_162123172.1">
    <property type="nucleotide sequence ID" value="NZ_PDWK01000002.1"/>
</dbReference>
<dbReference type="GO" id="GO:0040029">
    <property type="term" value="P:epigenetic regulation of gene expression"/>
    <property type="evidence" value="ECO:0007669"/>
    <property type="project" value="TreeGrafter"/>
</dbReference>
<dbReference type="InterPro" id="IPR037138">
    <property type="entry name" value="His_deacetylse_dom_sf"/>
</dbReference>
<dbReference type="Proteomes" id="UP000717981">
    <property type="component" value="Unassembled WGS sequence"/>
</dbReference>
<dbReference type="InterPro" id="IPR023696">
    <property type="entry name" value="Ureohydrolase_dom_sf"/>
</dbReference>
<comment type="caution">
    <text evidence="3">The sequence shown here is derived from an EMBL/GenBank/DDBJ whole genome shotgun (WGS) entry which is preliminary data.</text>
</comment>
<dbReference type="SUPFAM" id="SSF52768">
    <property type="entry name" value="Arginase/deacetylase"/>
    <property type="match status" value="1"/>
</dbReference>